<evidence type="ECO:0000313" key="3">
    <source>
        <dbReference type="RefSeq" id="XP_031560912.1"/>
    </source>
</evidence>
<dbReference type="RefSeq" id="XP_031560912.1">
    <property type="nucleotide sequence ID" value="XM_031705052.1"/>
</dbReference>
<accession>A0A6P8I784</accession>
<protein>
    <submittedName>
        <fullName evidence="3">Uncharacterized protein LOC116296931</fullName>
    </submittedName>
</protein>
<reference evidence="3" key="1">
    <citation type="submission" date="2025-08" db="UniProtKB">
        <authorList>
            <consortium name="RefSeq"/>
        </authorList>
    </citation>
    <scope>IDENTIFICATION</scope>
    <source>
        <tissue evidence="3">Tentacle</tissue>
    </source>
</reference>
<feature type="region of interest" description="Disordered" evidence="1">
    <location>
        <begin position="74"/>
        <end position="141"/>
    </location>
</feature>
<name>A0A6P8I784_ACTTE</name>
<dbReference type="Proteomes" id="UP000515163">
    <property type="component" value="Unplaced"/>
</dbReference>
<dbReference type="KEGG" id="aten:116296931"/>
<dbReference type="AlphaFoldDB" id="A0A6P8I784"/>
<feature type="compositionally biased region" description="Polar residues" evidence="1">
    <location>
        <begin position="108"/>
        <end position="123"/>
    </location>
</feature>
<evidence type="ECO:0000256" key="1">
    <source>
        <dbReference type="SAM" id="MobiDB-lite"/>
    </source>
</evidence>
<dbReference type="InParanoid" id="A0A6P8I784"/>
<gene>
    <name evidence="3" type="primary">LOC116296931</name>
</gene>
<keyword evidence="2" id="KW-1185">Reference proteome</keyword>
<proteinExistence type="predicted"/>
<sequence length="440" mass="49516">MGELLHSAPFYQNIRKHTTKAGEILCTGIVCVACNPEKNGNKSLVKILGDVDTVNFEMESNNGEINALKTRERPETAPGCYGDHIKGRHGGKKQIKKKIAKRLPPSEGKTTPKTLVTDLPQNNENKKTKKSRKVESSKLSMKKTVVTKNNVQIGKDTARDDASKYLVVPPRSKILPLKRTTAKKTKTSYDKESALKSFQNTKNANGERNFSRERKLYHTFPGACVARSSRKYRNNSPEVIKNTNFLEMLKTSEVGIYDSKMKKVNTSSFWVEKILKQGVKEEELLPRIPQALKERKSGDGSELKTTDKITQTSSVLNAKTSSMLPRLSLNGKVEVRGGESVLIIEHEHEKLKEKDGVLHRIGFALEERQVQGSRNFPKCSIIEIADSLGEFVEMGKIKVIQRRNKRWLILVEGKTAKDFLLQNGVVIGGRHFELMELKTF</sequence>
<organism evidence="2 3">
    <name type="scientific">Actinia tenebrosa</name>
    <name type="common">Australian red waratah sea anemone</name>
    <dbReference type="NCBI Taxonomy" id="6105"/>
    <lineage>
        <taxon>Eukaryota</taxon>
        <taxon>Metazoa</taxon>
        <taxon>Cnidaria</taxon>
        <taxon>Anthozoa</taxon>
        <taxon>Hexacorallia</taxon>
        <taxon>Actiniaria</taxon>
        <taxon>Actiniidae</taxon>
        <taxon>Actinia</taxon>
    </lineage>
</organism>
<dbReference type="GeneID" id="116296931"/>
<evidence type="ECO:0000313" key="2">
    <source>
        <dbReference type="Proteomes" id="UP000515163"/>
    </source>
</evidence>
<feature type="compositionally biased region" description="Basic residues" evidence="1">
    <location>
        <begin position="86"/>
        <end position="101"/>
    </location>
</feature>
<dbReference type="OrthoDB" id="5958656at2759"/>